<dbReference type="PANTHER" id="PTHR11106">
    <property type="entry name" value="GANGLIOSIDE INDUCED DIFFERENTIATION ASSOCIATED PROTEIN 2-RELATED"/>
    <property type="match status" value="1"/>
</dbReference>
<evidence type="ECO:0000259" key="2">
    <source>
        <dbReference type="PROSITE" id="PS51154"/>
    </source>
</evidence>
<feature type="compositionally biased region" description="Pro residues" evidence="1">
    <location>
        <begin position="307"/>
        <end position="317"/>
    </location>
</feature>
<evidence type="ECO:0000313" key="3">
    <source>
        <dbReference type="EMBL" id="CAJ1945557.1"/>
    </source>
</evidence>
<feature type="region of interest" description="Disordered" evidence="1">
    <location>
        <begin position="307"/>
        <end position="332"/>
    </location>
</feature>
<gene>
    <name evidence="3" type="ORF">CYCCA115_LOCUS9701</name>
</gene>
<name>A0AAD2CTV7_9STRA</name>
<dbReference type="InterPro" id="IPR002589">
    <property type="entry name" value="Macro_dom"/>
</dbReference>
<comment type="caution">
    <text evidence="3">The sequence shown here is derived from an EMBL/GenBank/DDBJ whole genome shotgun (WGS) entry which is preliminary data.</text>
</comment>
<feature type="domain" description="Macro" evidence="2">
    <location>
        <begin position="1"/>
        <end position="198"/>
    </location>
</feature>
<dbReference type="Gene3D" id="3.40.220.10">
    <property type="entry name" value="Leucine Aminopeptidase, subunit E, domain 1"/>
    <property type="match status" value="1"/>
</dbReference>
<dbReference type="SUPFAM" id="SSF52949">
    <property type="entry name" value="Macro domain-like"/>
    <property type="match status" value="1"/>
</dbReference>
<dbReference type="AlphaFoldDB" id="A0AAD2CTV7"/>
<dbReference type="PANTHER" id="PTHR11106:SF27">
    <property type="entry name" value="MACRO DOMAIN-CONTAINING PROTEIN"/>
    <property type="match status" value="1"/>
</dbReference>
<feature type="compositionally biased region" description="Low complexity" evidence="1">
    <location>
        <begin position="318"/>
        <end position="332"/>
    </location>
</feature>
<dbReference type="SMART" id="SM00506">
    <property type="entry name" value="A1pp"/>
    <property type="match status" value="1"/>
</dbReference>
<protein>
    <recommendedName>
        <fullName evidence="2">Macro domain-containing protein</fullName>
    </recommendedName>
</protein>
<evidence type="ECO:0000313" key="4">
    <source>
        <dbReference type="Proteomes" id="UP001295423"/>
    </source>
</evidence>
<proteinExistence type="predicted"/>
<organism evidence="3 4">
    <name type="scientific">Cylindrotheca closterium</name>
    <dbReference type="NCBI Taxonomy" id="2856"/>
    <lineage>
        <taxon>Eukaryota</taxon>
        <taxon>Sar</taxon>
        <taxon>Stramenopiles</taxon>
        <taxon>Ochrophyta</taxon>
        <taxon>Bacillariophyta</taxon>
        <taxon>Bacillariophyceae</taxon>
        <taxon>Bacillariophycidae</taxon>
        <taxon>Bacillariales</taxon>
        <taxon>Bacillariaceae</taxon>
        <taxon>Cylindrotheca</taxon>
    </lineage>
</organism>
<feature type="region of interest" description="Disordered" evidence="1">
    <location>
        <begin position="218"/>
        <end position="242"/>
    </location>
</feature>
<dbReference type="InterPro" id="IPR043472">
    <property type="entry name" value="Macro_dom-like"/>
</dbReference>
<dbReference type="EMBL" id="CAKOGP040001446">
    <property type="protein sequence ID" value="CAJ1945557.1"/>
    <property type="molecule type" value="Genomic_DNA"/>
</dbReference>
<reference evidence="3" key="1">
    <citation type="submission" date="2023-08" db="EMBL/GenBank/DDBJ databases">
        <authorList>
            <person name="Audoor S."/>
            <person name="Bilcke G."/>
        </authorList>
    </citation>
    <scope>NUCLEOTIDE SEQUENCE</scope>
</reference>
<keyword evidence="4" id="KW-1185">Reference proteome</keyword>
<accession>A0AAD2CTV7</accession>
<dbReference type="Pfam" id="PF01661">
    <property type="entry name" value="Macro"/>
    <property type="match status" value="1"/>
</dbReference>
<evidence type="ECO:0000256" key="1">
    <source>
        <dbReference type="SAM" id="MobiDB-lite"/>
    </source>
</evidence>
<sequence length="460" mass="47996">MSSSPSSVQLTIRHGSILEFFHERNPQASAIVNAANQVCLGGGGLDSAINKAGGPQLRQDRKALPILRNPNTRNEVRCPKGEARATGPGNYGSLKVPYVIHAVGADYRLCSHPQQGDDIVQSAYRSSLEVAEQLQLEAIAFPLLSSGAFRASRDLKEVIKIGLQTMQSFPAMSLKHIYVYAFDVKDFGILQSIMTQDLGMRPTEMSYVMVPTLQPFQGQHASPSLSPPPLSPPSSSSSRAPVQPVATFAASAPPATAPSAAAAAGGGPPPATAPGYNPAAAAAATTAPSAPSSTAFGADLSSWNILPPPVGAPPPATAPGYNPAASSSPPATTAPGYHAAVFVHHGGSSPSPLGKSDIAQLNIIQGNFHALIRHEVQQVTGSQPQQASLPNLVDLAKRDDAPTKGQYYAIPGMNGGYDTQLVYDAKSRDWSVTCTTWIKGGDQGTRPKHSITKDGLHNVA</sequence>
<dbReference type="PROSITE" id="PS51154">
    <property type="entry name" value="MACRO"/>
    <property type="match status" value="1"/>
</dbReference>
<dbReference type="Proteomes" id="UP001295423">
    <property type="component" value="Unassembled WGS sequence"/>
</dbReference>